<keyword evidence="1" id="KW-1133">Transmembrane helix</keyword>
<feature type="transmembrane region" description="Helical" evidence="1">
    <location>
        <begin position="24"/>
        <end position="46"/>
    </location>
</feature>
<keyword evidence="1" id="KW-0472">Membrane</keyword>
<proteinExistence type="predicted"/>
<dbReference type="AlphaFoldDB" id="A0A4Z1INV9"/>
<accession>A0A4Z1INV9</accession>
<gene>
    <name evidence="2" type="ORF">BELL_1174g00030</name>
</gene>
<keyword evidence="3" id="KW-1185">Reference proteome</keyword>
<dbReference type="Proteomes" id="UP000297229">
    <property type="component" value="Unassembled WGS sequence"/>
</dbReference>
<keyword evidence="1" id="KW-0812">Transmembrane</keyword>
<organism evidence="2 3">
    <name type="scientific">Botrytis elliptica</name>
    <dbReference type="NCBI Taxonomy" id="278938"/>
    <lineage>
        <taxon>Eukaryota</taxon>
        <taxon>Fungi</taxon>
        <taxon>Dikarya</taxon>
        <taxon>Ascomycota</taxon>
        <taxon>Pezizomycotina</taxon>
        <taxon>Leotiomycetes</taxon>
        <taxon>Helotiales</taxon>
        <taxon>Sclerotiniaceae</taxon>
        <taxon>Botrytis</taxon>
    </lineage>
</organism>
<comment type="caution">
    <text evidence="2">The sequence shown here is derived from an EMBL/GenBank/DDBJ whole genome shotgun (WGS) entry which is preliminary data.</text>
</comment>
<protein>
    <submittedName>
        <fullName evidence="2">Uncharacterized protein</fullName>
    </submittedName>
</protein>
<feature type="transmembrane region" description="Helical" evidence="1">
    <location>
        <begin position="52"/>
        <end position="72"/>
    </location>
</feature>
<dbReference type="EMBL" id="PQXM01001172">
    <property type="protein sequence ID" value="TGO61132.1"/>
    <property type="molecule type" value="Genomic_DNA"/>
</dbReference>
<name>A0A4Z1INV9_9HELO</name>
<evidence type="ECO:0000256" key="1">
    <source>
        <dbReference type="SAM" id="Phobius"/>
    </source>
</evidence>
<sequence>MGQLIYIADGIGRIEALLFKDYKVFALSSTPILALILGSSFLFLIFLILVTVIYTLGLIFKLVPVITCILVLPSTSISIKARAQVQLTGLSVMTAELRVL</sequence>
<evidence type="ECO:0000313" key="2">
    <source>
        <dbReference type="EMBL" id="TGO61132.1"/>
    </source>
</evidence>
<reference evidence="2 3" key="1">
    <citation type="submission" date="2017-12" db="EMBL/GenBank/DDBJ databases">
        <title>Comparative genomics of Botrytis spp.</title>
        <authorList>
            <person name="Valero-Jimenez C.A."/>
            <person name="Tapia P."/>
            <person name="Veloso J."/>
            <person name="Silva-Moreno E."/>
            <person name="Staats M."/>
            <person name="Valdes J.H."/>
            <person name="Van Kan J.A.L."/>
        </authorList>
    </citation>
    <scope>NUCLEOTIDE SEQUENCE [LARGE SCALE GENOMIC DNA]</scope>
    <source>
        <strain evidence="2 3">Be9601</strain>
    </source>
</reference>
<evidence type="ECO:0000313" key="3">
    <source>
        <dbReference type="Proteomes" id="UP000297229"/>
    </source>
</evidence>